<dbReference type="AlphaFoldDB" id="A0AAD1ZW60"/>
<proteinExistence type="predicted"/>
<protein>
    <recommendedName>
        <fullName evidence="2">DUF7755 domain-containing protein</fullName>
    </recommendedName>
</protein>
<evidence type="ECO:0000313" key="3">
    <source>
        <dbReference type="EMBL" id="CAI9776744.1"/>
    </source>
</evidence>
<keyword evidence="1" id="KW-1133">Transmembrane helix</keyword>
<evidence type="ECO:0000313" key="4">
    <source>
        <dbReference type="Proteomes" id="UP000834106"/>
    </source>
</evidence>
<feature type="transmembrane region" description="Helical" evidence="1">
    <location>
        <begin position="350"/>
        <end position="368"/>
    </location>
</feature>
<dbReference type="InterPro" id="IPR056657">
    <property type="entry name" value="DUF7755"/>
</dbReference>
<reference evidence="3" key="1">
    <citation type="submission" date="2023-05" db="EMBL/GenBank/DDBJ databases">
        <authorList>
            <person name="Huff M."/>
        </authorList>
    </citation>
    <scope>NUCLEOTIDE SEQUENCE</scope>
</reference>
<keyword evidence="1" id="KW-0472">Membrane</keyword>
<feature type="transmembrane region" description="Helical" evidence="1">
    <location>
        <begin position="277"/>
        <end position="296"/>
    </location>
</feature>
<feature type="transmembrane region" description="Helical" evidence="1">
    <location>
        <begin position="380"/>
        <end position="399"/>
    </location>
</feature>
<dbReference type="PANTHER" id="PTHR36330">
    <property type="entry name" value="LIPASE/LIPOOXYGENASE, PLAT/LH2 FAMILY PROTEIN"/>
    <property type="match status" value="1"/>
</dbReference>
<gene>
    <name evidence="3" type="ORF">FPE_LOCUS24174</name>
</gene>
<evidence type="ECO:0000259" key="2">
    <source>
        <dbReference type="Pfam" id="PF24938"/>
    </source>
</evidence>
<dbReference type="InterPro" id="IPR036392">
    <property type="entry name" value="PLAT/LH2_dom_sf"/>
</dbReference>
<dbReference type="Proteomes" id="UP000834106">
    <property type="component" value="Chromosome 14"/>
</dbReference>
<dbReference type="Pfam" id="PF24938">
    <property type="entry name" value="DUF7755"/>
    <property type="match status" value="1"/>
</dbReference>
<name>A0AAD1ZW60_9LAMI</name>
<feature type="transmembrane region" description="Helical" evidence="1">
    <location>
        <begin position="302"/>
        <end position="318"/>
    </location>
</feature>
<sequence length="410" mass="45601">MDYLSSKLSFSAPLTIFPLTHPRNPVPITTLRNHFPLILCYKKFNFQDFQEYAKPSRLLPATEVNVCTDASLEKTVTSSKTARSECLYRVKLKTSNVYGSDLSDVNSGVLICLIDENGDSILQRLPTCSMDNPTWSVDKVIFDVLHYQRGSVDEFTFEGPELEKIVAVWISVESGQWRIGDLSLTVICNREPPPAENDQKIRKRNGLQYSFRIEDILLGEGCEISMMEFKPHSVTAFSEDEFTSFNEKSSYASLSNSNYTISNEESMKEYADLKFSLLFYDTLLTLAGSLIASLLAGENASFAFVMGGIGGFFYLLFLQRSVDGLPVPELVSRESTGNFNEVFGRFKGPLSSLALAFALAIIAVKYASGDSAVKLTPKDLIFGMMGFLLCKVSVVLAAFKPMEIGSREKK</sequence>
<keyword evidence="4" id="KW-1185">Reference proteome</keyword>
<accession>A0AAD1ZW60</accession>
<evidence type="ECO:0000256" key="1">
    <source>
        <dbReference type="SAM" id="Phobius"/>
    </source>
</evidence>
<dbReference type="EMBL" id="OU503049">
    <property type="protein sequence ID" value="CAI9776744.1"/>
    <property type="molecule type" value="Genomic_DNA"/>
</dbReference>
<dbReference type="PANTHER" id="PTHR36330:SF2">
    <property type="entry name" value="LIPASE_LIPOOXYGENASE, PLAT_LH2 FAMILY PROTEIN"/>
    <property type="match status" value="1"/>
</dbReference>
<keyword evidence="1" id="KW-0812">Transmembrane</keyword>
<dbReference type="Gene3D" id="2.60.60.20">
    <property type="entry name" value="PLAT/LH2 domain"/>
    <property type="match status" value="1"/>
</dbReference>
<dbReference type="SUPFAM" id="SSF49723">
    <property type="entry name" value="Lipase/lipooxygenase domain (PLAT/LH2 domain)"/>
    <property type="match status" value="1"/>
</dbReference>
<feature type="domain" description="DUF7755" evidence="2">
    <location>
        <begin position="86"/>
        <end position="235"/>
    </location>
</feature>
<organism evidence="3 4">
    <name type="scientific">Fraxinus pennsylvanica</name>
    <dbReference type="NCBI Taxonomy" id="56036"/>
    <lineage>
        <taxon>Eukaryota</taxon>
        <taxon>Viridiplantae</taxon>
        <taxon>Streptophyta</taxon>
        <taxon>Embryophyta</taxon>
        <taxon>Tracheophyta</taxon>
        <taxon>Spermatophyta</taxon>
        <taxon>Magnoliopsida</taxon>
        <taxon>eudicotyledons</taxon>
        <taxon>Gunneridae</taxon>
        <taxon>Pentapetalae</taxon>
        <taxon>asterids</taxon>
        <taxon>lamiids</taxon>
        <taxon>Lamiales</taxon>
        <taxon>Oleaceae</taxon>
        <taxon>Oleeae</taxon>
        <taxon>Fraxinus</taxon>
    </lineage>
</organism>